<evidence type="ECO:0000313" key="4">
    <source>
        <dbReference type="Proteomes" id="UP000178603"/>
    </source>
</evidence>
<protein>
    <recommendedName>
        <fullName evidence="2">ATP-grasp domain-containing protein</fullName>
    </recommendedName>
</protein>
<accession>A0A1F8AQY2</accession>
<feature type="domain" description="ATP-grasp" evidence="2">
    <location>
        <begin position="148"/>
        <end position="353"/>
    </location>
</feature>
<dbReference type="PANTHER" id="PTHR21621">
    <property type="entry name" value="RIBOSOMAL PROTEIN S6 MODIFICATION PROTEIN"/>
    <property type="match status" value="1"/>
</dbReference>
<dbReference type="PANTHER" id="PTHR21621:SF2">
    <property type="entry name" value="COENZYME GAMMA-F420-2:ALPHA-L-GLUTAMATE LIGASE"/>
    <property type="match status" value="1"/>
</dbReference>
<dbReference type="GO" id="GO:0043774">
    <property type="term" value="F:coenzyme F420-2 alpha-glutamyl ligase activity"/>
    <property type="evidence" value="ECO:0007669"/>
    <property type="project" value="TreeGrafter"/>
</dbReference>
<gene>
    <name evidence="3" type="ORF">A3E44_05925</name>
</gene>
<name>A0A1F8AQY2_9BACT</name>
<dbReference type="GO" id="GO:0005524">
    <property type="term" value="F:ATP binding"/>
    <property type="evidence" value="ECO:0007669"/>
    <property type="project" value="UniProtKB-UniRule"/>
</dbReference>
<dbReference type="Proteomes" id="UP000178603">
    <property type="component" value="Unassembled WGS sequence"/>
</dbReference>
<dbReference type="Gene3D" id="3.30.470.20">
    <property type="entry name" value="ATP-grasp fold, B domain"/>
    <property type="match status" value="1"/>
</dbReference>
<dbReference type="PROSITE" id="PS50975">
    <property type="entry name" value="ATP_GRASP"/>
    <property type="match status" value="1"/>
</dbReference>
<organism evidence="3 4">
    <name type="scientific">Candidatus Woesebacteria bacterium RIFCSPHIGHO2_12_FULL_41_24</name>
    <dbReference type="NCBI Taxonomy" id="1802510"/>
    <lineage>
        <taxon>Bacteria</taxon>
        <taxon>Candidatus Woeseibacteriota</taxon>
    </lineage>
</organism>
<keyword evidence="1" id="KW-0067">ATP-binding</keyword>
<evidence type="ECO:0000256" key="1">
    <source>
        <dbReference type="PROSITE-ProRule" id="PRU00409"/>
    </source>
</evidence>
<evidence type="ECO:0000259" key="2">
    <source>
        <dbReference type="PROSITE" id="PS50975"/>
    </source>
</evidence>
<dbReference type="SUPFAM" id="SSF56059">
    <property type="entry name" value="Glutathione synthetase ATP-binding domain-like"/>
    <property type="match status" value="1"/>
</dbReference>
<dbReference type="EMBL" id="MGGW01000020">
    <property type="protein sequence ID" value="OGM53919.1"/>
    <property type="molecule type" value="Genomic_DNA"/>
</dbReference>
<dbReference type="GO" id="GO:0005737">
    <property type="term" value="C:cytoplasm"/>
    <property type="evidence" value="ECO:0007669"/>
    <property type="project" value="TreeGrafter"/>
</dbReference>
<proteinExistence type="predicted"/>
<dbReference type="InterPro" id="IPR013651">
    <property type="entry name" value="ATP-grasp_RimK-type"/>
</dbReference>
<dbReference type="AlphaFoldDB" id="A0A1F8AQY2"/>
<dbReference type="Pfam" id="PF08443">
    <property type="entry name" value="RimK"/>
    <property type="match status" value="1"/>
</dbReference>
<evidence type="ECO:0000313" key="3">
    <source>
        <dbReference type="EMBL" id="OGM53919.1"/>
    </source>
</evidence>
<reference evidence="3 4" key="1">
    <citation type="journal article" date="2016" name="Nat. Commun.">
        <title>Thousands of microbial genomes shed light on interconnected biogeochemical processes in an aquifer system.</title>
        <authorList>
            <person name="Anantharaman K."/>
            <person name="Brown C.T."/>
            <person name="Hug L.A."/>
            <person name="Sharon I."/>
            <person name="Castelle C.J."/>
            <person name="Probst A.J."/>
            <person name="Thomas B.C."/>
            <person name="Singh A."/>
            <person name="Wilkins M.J."/>
            <person name="Karaoz U."/>
            <person name="Brodie E.L."/>
            <person name="Williams K.H."/>
            <person name="Hubbard S.S."/>
            <person name="Banfield J.F."/>
        </authorList>
    </citation>
    <scope>NUCLEOTIDE SEQUENCE [LARGE SCALE GENOMIC DNA]</scope>
</reference>
<comment type="caution">
    <text evidence="3">The sequence shown here is derived from an EMBL/GenBank/DDBJ whole genome shotgun (WGS) entry which is preliminary data.</text>
</comment>
<sequence>MEKITIFDVLIVYSDRLAKSAYSLSADISTPFPKGSNSEVYNVVYKYFLKICKKNNLKAAFTTTTDITGAGRCRSYWLFENNGWIKVRESGYSKLIFDKFSPINKRIETARKLLFSSKKVKPFNHPYLFNLFFDKQQTYKKLHKFSIPTVIIKDATGESIYRALRSLKEIVSIHPHKYDFSDEIIMKNRFGAGGLRVYKFKAKQTKKMMASMKRNEKISYIIQPFVKFDKGFSYKNSQVATDIRLIYLGVKIIQTYIRMAKPGDFRCNEHQGGLLKYISKSEVPQEVVSTSRKIANVLNKKCSLYTLDFIISNSGNIYLLEGNTGPGLDWNLLIRENEIEGKKLIRMIVKELDGRVGLPNIMGEVPITVGKNDANFNQTKL</sequence>
<dbReference type="GO" id="GO:0046872">
    <property type="term" value="F:metal ion binding"/>
    <property type="evidence" value="ECO:0007669"/>
    <property type="project" value="InterPro"/>
</dbReference>
<keyword evidence="1" id="KW-0547">Nucleotide-binding</keyword>
<dbReference type="InterPro" id="IPR011761">
    <property type="entry name" value="ATP-grasp"/>
</dbReference>